<sequence length="286" mass="31894">MKGCNEGKRPSWFDWALNQPRRSHFTEASGAAVHYVSWNAGDTSKPPLLFAHGFLGHTHWWDFIAPFFTERFRVFALDFSGMGDSGYRQEYGAGIFVRDLATVVDAIGSGPCVAVGHSFGGSRLLHACATAPDRFSHAIVLDSFFMLRGDTLPAAERRPPPRPYRDWRTAVSRFRLVPEQDCEPWLLDHLSQTSLRQTTDGWVWRFDPKLRALQPVEGEEELLHDIAVPLSYVHAECSSVVSADRARRIVAAIPGAKGPITMPHAGHHMMLDQPLALVSLLRALLA</sequence>
<reference evidence="2 3" key="1">
    <citation type="submission" date="2018-03" db="EMBL/GenBank/DDBJ databases">
        <title>Whole genome analyses suggest that Burkholderia sensu lato contains two further novel genera in the rhizoxinica-symbiotica group Mycetohabitans gen. nov., and Trinickia gen. nov.: implications for the evolution of diazotrophy and nodulation in the Burkholderiaceae.</title>
        <authorList>
            <person name="Estrada De Los Santos P."/>
            <person name="Palmer M."/>
            <person name="Chavez-Ramirez B."/>
            <person name="Steenkamp E.T."/>
            <person name="Hirsch A.M."/>
            <person name="Manyaka P."/>
            <person name="Maluk M."/>
            <person name="Lafos M."/>
            <person name="Crook M."/>
            <person name="Gross E."/>
            <person name="Simon M.F."/>
            <person name="Bueno Dos Reis Junior F."/>
            <person name="Poole P.S."/>
            <person name="Venter S.N."/>
            <person name="James E.K."/>
        </authorList>
    </citation>
    <scope>NUCLEOTIDE SEQUENCE [LARGE SCALE GENOMIC DNA]</scope>
    <source>
        <strain evidence="2 3">JPY-366</strain>
    </source>
</reference>
<dbReference type="AlphaFoldDB" id="A0A2T3XR60"/>
<feature type="domain" description="AB hydrolase-1" evidence="1">
    <location>
        <begin position="48"/>
        <end position="278"/>
    </location>
</feature>
<evidence type="ECO:0000259" key="1">
    <source>
        <dbReference type="Pfam" id="PF12697"/>
    </source>
</evidence>
<comment type="caution">
    <text evidence="2">The sequence shown here is derived from an EMBL/GenBank/DDBJ whole genome shotgun (WGS) entry which is preliminary data.</text>
</comment>
<proteinExistence type="predicted"/>
<protein>
    <submittedName>
        <fullName evidence="2">Alpha/beta hydrolase</fullName>
    </submittedName>
</protein>
<keyword evidence="2" id="KW-0378">Hydrolase</keyword>
<dbReference type="Pfam" id="PF12697">
    <property type="entry name" value="Abhydrolase_6"/>
    <property type="match status" value="1"/>
</dbReference>
<dbReference type="Proteomes" id="UP000240638">
    <property type="component" value="Unassembled WGS sequence"/>
</dbReference>
<dbReference type="GO" id="GO:0016787">
    <property type="term" value="F:hydrolase activity"/>
    <property type="evidence" value="ECO:0007669"/>
    <property type="project" value="UniProtKB-KW"/>
</dbReference>
<evidence type="ECO:0000313" key="3">
    <source>
        <dbReference type="Proteomes" id="UP000240638"/>
    </source>
</evidence>
<accession>A0A2T3XR60</accession>
<dbReference type="SUPFAM" id="SSF53474">
    <property type="entry name" value="alpha/beta-Hydrolases"/>
    <property type="match status" value="1"/>
</dbReference>
<dbReference type="PANTHER" id="PTHR43194:SF5">
    <property type="entry name" value="PIMELOYL-[ACYL-CARRIER PROTEIN] METHYL ESTER ESTERASE"/>
    <property type="match status" value="1"/>
</dbReference>
<dbReference type="InterPro" id="IPR050228">
    <property type="entry name" value="Carboxylesterase_BioH"/>
</dbReference>
<name>A0A2T3XR60_9BURK</name>
<dbReference type="Gene3D" id="3.40.50.1820">
    <property type="entry name" value="alpha/beta hydrolase"/>
    <property type="match status" value="1"/>
</dbReference>
<evidence type="ECO:0000313" key="2">
    <source>
        <dbReference type="EMBL" id="PTB19013.1"/>
    </source>
</evidence>
<organism evidence="2 3">
    <name type="scientific">Trinickia symbiotica</name>
    <dbReference type="NCBI Taxonomy" id="863227"/>
    <lineage>
        <taxon>Bacteria</taxon>
        <taxon>Pseudomonadati</taxon>
        <taxon>Pseudomonadota</taxon>
        <taxon>Betaproteobacteria</taxon>
        <taxon>Burkholderiales</taxon>
        <taxon>Burkholderiaceae</taxon>
        <taxon>Trinickia</taxon>
    </lineage>
</organism>
<dbReference type="PANTHER" id="PTHR43194">
    <property type="entry name" value="HYDROLASE ALPHA/BETA FOLD FAMILY"/>
    <property type="match status" value="1"/>
</dbReference>
<dbReference type="InterPro" id="IPR029058">
    <property type="entry name" value="AB_hydrolase_fold"/>
</dbReference>
<dbReference type="InterPro" id="IPR000073">
    <property type="entry name" value="AB_hydrolase_1"/>
</dbReference>
<dbReference type="EMBL" id="PYUC01000010">
    <property type="protein sequence ID" value="PTB19013.1"/>
    <property type="molecule type" value="Genomic_DNA"/>
</dbReference>
<gene>
    <name evidence="2" type="ORF">C9I57_20190</name>
</gene>